<evidence type="ECO:0000313" key="3">
    <source>
        <dbReference type="Proteomes" id="UP000244378"/>
    </source>
</evidence>
<gene>
    <name evidence="2" type="ORF">AUN14_18930</name>
    <name evidence="1" type="ORF">FZI19_16755</name>
</gene>
<name>A0A2T7AKY0_9ENTR</name>
<proteinExistence type="predicted"/>
<comment type="caution">
    <text evidence="2">The sequence shown here is derived from an EMBL/GenBank/DDBJ whole genome shotgun (WGS) entry which is preliminary data.</text>
</comment>
<evidence type="ECO:0000313" key="2">
    <source>
        <dbReference type="EMBL" id="PUX09391.1"/>
    </source>
</evidence>
<reference evidence="2 3" key="1">
    <citation type="submission" date="2016-12" db="EMBL/GenBank/DDBJ databases">
        <title>Analysis of the Molecular Diversity Among Cronobacter Species Isolated from Filth Flies Using a Pan Genomic DNA Microarray.</title>
        <authorList>
            <person name="Pava-Ripoll M."/>
            <person name="Tall B."/>
            <person name="Farber J."/>
            <person name="Fanning S."/>
            <person name="Lehner A."/>
            <person name="Stephan R."/>
            <person name="Pagotto F."/>
            <person name="Iverson C."/>
            <person name="Ziobro G."/>
            <person name="Miller A."/>
            <person name="Pearson R."/>
            <person name="Yan Q."/>
            <person name="Kim M."/>
            <person name="Jeong S."/>
            <person name="Park J."/>
            <person name="Jun S."/>
            <person name="Choi H."/>
            <person name="Chung T."/>
            <person name="Yoo Y."/>
            <person name="Park E."/>
            <person name="Hwang S."/>
            <person name="Lee B."/>
            <person name="Sathyamoorthy V."/>
            <person name="Carter L."/>
            <person name="Mammel M."/>
            <person name="Jackson S."/>
            <person name="Kothary M."/>
            <person name="Patel I."/>
            <person name="Grim C."/>
            <person name="Gopinath G."/>
            <person name="Gangiredla J."/>
            <person name="Chase H."/>
        </authorList>
    </citation>
    <scope>NUCLEOTIDE SEQUENCE [LARGE SCALE GENOMIC DNA]</scope>
    <source>
        <strain evidence="2 3">MOD1-Md1s</strain>
    </source>
</reference>
<accession>A0A2T7AKY0</accession>
<dbReference type="Proteomes" id="UP000244378">
    <property type="component" value="Unassembled WGS sequence"/>
</dbReference>
<dbReference type="AlphaFoldDB" id="A0A2T7AKY0"/>
<evidence type="ECO:0000313" key="4">
    <source>
        <dbReference type="Proteomes" id="UP000469927"/>
    </source>
</evidence>
<dbReference type="Proteomes" id="UP000469927">
    <property type="component" value="Unassembled WGS sequence"/>
</dbReference>
<evidence type="ECO:0000313" key="1">
    <source>
        <dbReference type="EMBL" id="KAB0874886.1"/>
    </source>
</evidence>
<keyword evidence="4" id="KW-1185">Reference proteome</keyword>
<sequence>MTPSIKIPRPYSVFIPTFNPTKYWNRNNLHMKNNGGFLPGDLLVYLHSERASVSITPNSRFVI</sequence>
<reference evidence="1 4" key="2">
    <citation type="submission" date="2019-08" db="EMBL/GenBank/DDBJ databases">
        <title>Prevalence, distribution, and phylogeny of type two toxin-antitoxin genes possessed by Cronobacter species where C. sakazakii homologs follow sequence type lineages.</title>
        <authorList>
            <person name="Finkelstein S."/>
            <person name="Negrete F."/>
            <person name="Jang H."/>
            <person name="Gopinath G.R."/>
            <person name="Tall B.D."/>
        </authorList>
    </citation>
    <scope>NUCLEOTIDE SEQUENCE [LARGE SCALE GENOMIC DNA]</scope>
    <source>
        <strain evidence="1 4">MOD1_GK1257</strain>
    </source>
</reference>
<organism evidence="2 3">
    <name type="scientific">Cronobacter muytjensii</name>
    <dbReference type="NCBI Taxonomy" id="413501"/>
    <lineage>
        <taxon>Bacteria</taxon>
        <taxon>Pseudomonadati</taxon>
        <taxon>Pseudomonadota</taxon>
        <taxon>Gammaproteobacteria</taxon>
        <taxon>Enterobacterales</taxon>
        <taxon>Enterobacteriaceae</taxon>
        <taxon>Cronobacter</taxon>
    </lineage>
</organism>
<dbReference type="EMBL" id="WAGD01000058">
    <property type="protein sequence ID" value="KAB0874886.1"/>
    <property type="molecule type" value="Genomic_DNA"/>
</dbReference>
<protein>
    <submittedName>
        <fullName evidence="2">Uncharacterized protein</fullName>
    </submittedName>
</protein>
<dbReference type="EMBL" id="MSAE01000047">
    <property type="protein sequence ID" value="PUX09391.1"/>
    <property type="molecule type" value="Genomic_DNA"/>
</dbReference>